<organism evidence="2 3">
    <name type="scientific">Paenibacillus azoreducens</name>
    <dbReference type="NCBI Taxonomy" id="116718"/>
    <lineage>
        <taxon>Bacteria</taxon>
        <taxon>Bacillati</taxon>
        <taxon>Bacillota</taxon>
        <taxon>Bacilli</taxon>
        <taxon>Bacillales</taxon>
        <taxon>Paenibacillaceae</taxon>
        <taxon>Paenibacillus</taxon>
    </lineage>
</organism>
<reference evidence="2 3" key="1">
    <citation type="submission" date="2021-03" db="EMBL/GenBank/DDBJ databases">
        <title>Antimicrobial resistance genes in bacteria isolated from Japanese honey, and their potential for conferring macrolide and lincosamide resistance in the American foulbrood pathogen Paenibacillus larvae.</title>
        <authorList>
            <person name="Okamoto M."/>
            <person name="Kumagai M."/>
            <person name="Kanamori H."/>
            <person name="Takamatsu D."/>
        </authorList>
    </citation>
    <scope>NUCLEOTIDE SEQUENCE [LARGE SCALE GENOMIC DNA]</scope>
    <source>
        <strain evidence="2 3">J34TS1</strain>
    </source>
</reference>
<dbReference type="InterPro" id="IPR053864">
    <property type="entry name" value="DUF6933"/>
</dbReference>
<name>A0A919YL81_9BACL</name>
<evidence type="ECO:0000313" key="2">
    <source>
        <dbReference type="EMBL" id="GIO51408.1"/>
    </source>
</evidence>
<protein>
    <recommendedName>
        <fullName evidence="1">DUF6933 domain-containing protein</fullName>
    </recommendedName>
</protein>
<sequence length="166" mass="19601">MLVLRLTQSLLKDMKAAAIEDCESSLLFSWHANMYQLNNRKHIIFMNDLSRLSVIVDEVRSSQLEKMKEKFKTTLSEYLRNEGVSQSLIKQYFLEGSEVVISKTNSRSVLGTMKEVIWYTQDTHLEYADHIGRMKWLNKLIYKPIDYKEPRDVFKEALKTRYSHSK</sequence>
<evidence type="ECO:0000313" key="3">
    <source>
        <dbReference type="Proteomes" id="UP000682811"/>
    </source>
</evidence>
<feature type="domain" description="DUF6933" evidence="1">
    <location>
        <begin position="4"/>
        <end position="152"/>
    </location>
</feature>
<comment type="caution">
    <text evidence="2">The sequence shown here is derived from an EMBL/GenBank/DDBJ whole genome shotgun (WGS) entry which is preliminary data.</text>
</comment>
<accession>A0A919YL81</accession>
<dbReference type="AlphaFoldDB" id="A0A919YL81"/>
<gene>
    <name evidence="2" type="ORF">J34TS1_61730</name>
</gene>
<dbReference type="EMBL" id="BORT01000052">
    <property type="protein sequence ID" value="GIO51408.1"/>
    <property type="molecule type" value="Genomic_DNA"/>
</dbReference>
<keyword evidence="3" id="KW-1185">Reference proteome</keyword>
<proteinExistence type="predicted"/>
<evidence type="ECO:0000259" key="1">
    <source>
        <dbReference type="Pfam" id="PF22016"/>
    </source>
</evidence>
<dbReference type="RefSeq" id="WP_212981400.1">
    <property type="nucleotide sequence ID" value="NZ_AP025343.1"/>
</dbReference>
<dbReference type="Pfam" id="PF22016">
    <property type="entry name" value="DUF6933"/>
    <property type="match status" value="1"/>
</dbReference>
<dbReference type="Proteomes" id="UP000682811">
    <property type="component" value="Unassembled WGS sequence"/>
</dbReference>